<keyword evidence="1" id="KW-0378">Hydrolase</keyword>
<sequence>GKAIVYCHARWMTDSLSKSLHCAAYYSESIDREDVLERFISSDNGTVVATSSLGLGVDVPGVDAVLHLGAPRSVEDYAQESGRVGRDGRVSQAVIFLGNRLDAPVDTDVKTCRRVVLDKYLDGKIDGIPVRNGCTDGEELCDVCAAERLDG</sequence>
<reference evidence="1 2" key="1">
    <citation type="journal article" date="2016" name="Nat. Commun.">
        <title>Ectomycorrhizal ecology is imprinted in the genome of the dominant symbiotic fungus Cenococcum geophilum.</title>
        <authorList>
            <consortium name="DOE Joint Genome Institute"/>
            <person name="Peter M."/>
            <person name="Kohler A."/>
            <person name="Ohm R.A."/>
            <person name="Kuo A."/>
            <person name="Krutzmann J."/>
            <person name="Morin E."/>
            <person name="Arend M."/>
            <person name="Barry K.W."/>
            <person name="Binder M."/>
            <person name="Choi C."/>
            <person name="Clum A."/>
            <person name="Copeland A."/>
            <person name="Grisel N."/>
            <person name="Haridas S."/>
            <person name="Kipfer T."/>
            <person name="LaButti K."/>
            <person name="Lindquist E."/>
            <person name="Lipzen A."/>
            <person name="Maire R."/>
            <person name="Meier B."/>
            <person name="Mihaltcheva S."/>
            <person name="Molinier V."/>
            <person name="Murat C."/>
            <person name="Poggeler S."/>
            <person name="Quandt C.A."/>
            <person name="Sperisen C."/>
            <person name="Tritt A."/>
            <person name="Tisserant E."/>
            <person name="Crous P.W."/>
            <person name="Henrissat B."/>
            <person name="Nehls U."/>
            <person name="Egli S."/>
            <person name="Spatafora J.W."/>
            <person name="Grigoriev I.V."/>
            <person name="Martin F.M."/>
        </authorList>
    </citation>
    <scope>NUCLEOTIDE SEQUENCE [LARGE SCALE GENOMIC DNA]</scope>
    <source>
        <strain evidence="1 2">1.58</strain>
    </source>
</reference>
<evidence type="ECO:0000313" key="2">
    <source>
        <dbReference type="Proteomes" id="UP000250078"/>
    </source>
</evidence>
<organism evidence="1 2">
    <name type="scientific">Cenococcum geophilum 1.58</name>
    <dbReference type="NCBI Taxonomy" id="794803"/>
    <lineage>
        <taxon>Eukaryota</taxon>
        <taxon>Fungi</taxon>
        <taxon>Dikarya</taxon>
        <taxon>Ascomycota</taxon>
        <taxon>Pezizomycotina</taxon>
        <taxon>Dothideomycetes</taxon>
        <taxon>Pleosporomycetidae</taxon>
        <taxon>Gloniales</taxon>
        <taxon>Gloniaceae</taxon>
        <taxon>Cenococcum</taxon>
    </lineage>
</organism>
<name>A0ACC8EJZ6_9PEZI</name>
<gene>
    <name evidence="1" type="ORF">K441DRAFT_599146</name>
</gene>
<keyword evidence="2" id="KW-1185">Reference proteome</keyword>
<accession>A0ACC8EJZ6</accession>
<dbReference type="EMBL" id="KV748312">
    <property type="protein sequence ID" value="OCK86547.1"/>
    <property type="molecule type" value="Genomic_DNA"/>
</dbReference>
<proteinExistence type="predicted"/>
<evidence type="ECO:0000313" key="1">
    <source>
        <dbReference type="EMBL" id="OCK86547.1"/>
    </source>
</evidence>
<protein>
    <submittedName>
        <fullName evidence="1">P-loop containing nucleoside triphosphate hydrolase protein</fullName>
    </submittedName>
</protein>
<feature type="non-terminal residue" evidence="1">
    <location>
        <position position="1"/>
    </location>
</feature>
<dbReference type="Proteomes" id="UP000250078">
    <property type="component" value="Unassembled WGS sequence"/>
</dbReference>